<evidence type="ECO:0000313" key="3">
    <source>
        <dbReference type="Proteomes" id="UP000243498"/>
    </source>
</evidence>
<organism evidence="2 3">
    <name type="scientific">Metarhizium rileyi (strain RCEF 4871)</name>
    <name type="common">Nomuraea rileyi</name>
    <dbReference type="NCBI Taxonomy" id="1649241"/>
    <lineage>
        <taxon>Eukaryota</taxon>
        <taxon>Fungi</taxon>
        <taxon>Dikarya</taxon>
        <taxon>Ascomycota</taxon>
        <taxon>Pezizomycotina</taxon>
        <taxon>Sordariomycetes</taxon>
        <taxon>Hypocreomycetidae</taxon>
        <taxon>Hypocreales</taxon>
        <taxon>Clavicipitaceae</taxon>
        <taxon>Metarhizium</taxon>
    </lineage>
</organism>
<feature type="region of interest" description="Disordered" evidence="1">
    <location>
        <begin position="273"/>
        <end position="303"/>
    </location>
</feature>
<accession>A0A166VXP7</accession>
<dbReference type="Gene3D" id="1.10.510.10">
    <property type="entry name" value="Transferase(Phosphotransferase) domain 1"/>
    <property type="match status" value="1"/>
</dbReference>
<dbReference type="SUPFAM" id="SSF56112">
    <property type="entry name" value="Protein kinase-like (PK-like)"/>
    <property type="match status" value="1"/>
</dbReference>
<protein>
    <submittedName>
        <fullName evidence="2">Protein kinase-like domain protein</fullName>
    </submittedName>
</protein>
<reference evidence="2 3" key="1">
    <citation type="journal article" date="2016" name="Genome Biol. Evol.">
        <title>Divergent and convergent evolution of fungal pathogenicity.</title>
        <authorList>
            <person name="Shang Y."/>
            <person name="Xiao G."/>
            <person name="Zheng P."/>
            <person name="Cen K."/>
            <person name="Zhan S."/>
            <person name="Wang C."/>
        </authorList>
    </citation>
    <scope>NUCLEOTIDE SEQUENCE [LARGE SCALE GENOMIC DNA]</scope>
    <source>
        <strain evidence="2 3">RCEF 4871</strain>
    </source>
</reference>
<proteinExistence type="predicted"/>
<dbReference type="OMA" id="LWNDERD"/>
<name>A0A166VXP7_METRR</name>
<evidence type="ECO:0000313" key="2">
    <source>
        <dbReference type="EMBL" id="OAA34141.1"/>
    </source>
</evidence>
<dbReference type="STRING" id="1081105.A0A166VXP7"/>
<comment type="caution">
    <text evidence="2">The sequence shown here is derived from an EMBL/GenBank/DDBJ whole genome shotgun (WGS) entry which is preliminary data.</text>
</comment>
<sequence length="534" mass="60099">MQRCACEAPVVNEEDIEPFENYAVEGPATDIIRALCKKAETNSSAASLGLSRILFRSNSLSVVPSLLEVVPSDTSEDTQKQRLEPSPTKRVAVEPNVINPDRRCLRRDAKGNRAIIFVVEYKAAHKLQSNHVRRGLNEHLFRNVVRKKMSTKSSADSTQAQEDKFDRILAMILTQTFDFMIRMGLEYSYITAGKLFLFLHVKADNPRTLYYHFMDPEEELKDDNGKLSVSRTAVAQVVGFSLLALRSEPRSQSWTAKAQEALCEWPIPYPETEQETDAQNKRKHASSSGIGSSSFEETSNGRERSRQYCTMGCLMSLQRGQKLDLDCPNVSSHRIAAGSTMHPIAIESLAGLVQEQLAYSLDHDCEPLEMEGKYGMTGTLFKLSLTRYGYTFVGKGTIREFVPLLAREAKVYSRLARLQGEAVPVCLGSIDLTKPYNLTARYAVRFAGAKIVHMLFMSWVGEPVDSTRHAEVTRSLRLINGEGVVHCDLRDANMLWNEERGRVMVIDFESAELVAPPEPKQVRRLAKRKKRRLS</sequence>
<dbReference type="AlphaFoldDB" id="A0A166VXP7"/>
<dbReference type="InterPro" id="IPR011009">
    <property type="entry name" value="Kinase-like_dom_sf"/>
</dbReference>
<dbReference type="Proteomes" id="UP000243498">
    <property type="component" value="Unassembled WGS sequence"/>
</dbReference>
<dbReference type="EMBL" id="AZHC01000061">
    <property type="protein sequence ID" value="OAA34141.1"/>
    <property type="molecule type" value="Genomic_DNA"/>
</dbReference>
<gene>
    <name evidence="2" type="ORF">NOR_08635</name>
</gene>
<keyword evidence="3" id="KW-1185">Reference proteome</keyword>
<evidence type="ECO:0000256" key="1">
    <source>
        <dbReference type="SAM" id="MobiDB-lite"/>
    </source>
</evidence>
<dbReference type="OrthoDB" id="5245051at2759"/>